<evidence type="ECO:0000313" key="3">
    <source>
        <dbReference type="Proteomes" id="UP000037510"/>
    </source>
</evidence>
<keyword evidence="1" id="KW-0812">Transmembrane</keyword>
<comment type="caution">
    <text evidence="2">The sequence shown here is derived from an EMBL/GenBank/DDBJ whole genome shotgun (WGS) entry which is preliminary data.</text>
</comment>
<keyword evidence="1" id="KW-1133">Transmembrane helix</keyword>
<organism evidence="2 3">
    <name type="scientific">Operophtera brumata</name>
    <name type="common">Winter moth</name>
    <name type="synonym">Phalaena brumata</name>
    <dbReference type="NCBI Taxonomy" id="104452"/>
    <lineage>
        <taxon>Eukaryota</taxon>
        <taxon>Metazoa</taxon>
        <taxon>Ecdysozoa</taxon>
        <taxon>Arthropoda</taxon>
        <taxon>Hexapoda</taxon>
        <taxon>Insecta</taxon>
        <taxon>Pterygota</taxon>
        <taxon>Neoptera</taxon>
        <taxon>Endopterygota</taxon>
        <taxon>Lepidoptera</taxon>
        <taxon>Glossata</taxon>
        <taxon>Ditrysia</taxon>
        <taxon>Geometroidea</taxon>
        <taxon>Geometridae</taxon>
        <taxon>Larentiinae</taxon>
        <taxon>Operophtera</taxon>
    </lineage>
</organism>
<feature type="non-terminal residue" evidence="2">
    <location>
        <position position="1"/>
    </location>
</feature>
<sequence length="182" mass="21913">VRTVRRLRRLLRRWLLRGWLLLPMHHHLHLLYQDLLISMPRDMGFGFTIYRPENHINYIDIYDKPFTHKLWHCLYGMVFFCSILFYIFKRWEIRLVTVNDKDSDVNADMILDSDLDCIAASQNGNNMSETYKKVIVMKPVTIVDDSGKFRVNWKIHGKDFIHEKYTPRLNPDFLKKSHYAIL</sequence>
<reference evidence="2 3" key="1">
    <citation type="journal article" date="2015" name="Genome Biol. Evol.">
        <title>The genome of winter moth (Operophtera brumata) provides a genomic perspective on sexual dimorphism and phenology.</title>
        <authorList>
            <person name="Derks M.F."/>
            <person name="Smit S."/>
            <person name="Salis L."/>
            <person name="Schijlen E."/>
            <person name="Bossers A."/>
            <person name="Mateman C."/>
            <person name="Pijl A.S."/>
            <person name="de Ridder D."/>
            <person name="Groenen M.A."/>
            <person name="Visser M.E."/>
            <person name="Megens H.J."/>
        </authorList>
    </citation>
    <scope>NUCLEOTIDE SEQUENCE [LARGE SCALE GENOMIC DNA]</scope>
    <source>
        <strain evidence="2">WM2013NL</strain>
        <tissue evidence="2">Head and thorax</tissue>
    </source>
</reference>
<proteinExistence type="predicted"/>
<dbReference type="AlphaFoldDB" id="A0A0L7KTK6"/>
<dbReference type="EMBL" id="JTDY01005944">
    <property type="protein sequence ID" value="KOB66445.1"/>
    <property type="molecule type" value="Genomic_DNA"/>
</dbReference>
<feature type="non-terminal residue" evidence="2">
    <location>
        <position position="182"/>
    </location>
</feature>
<keyword evidence="3" id="KW-1185">Reference proteome</keyword>
<protein>
    <submittedName>
        <fullName evidence="2">Uncharacterized protein</fullName>
    </submittedName>
</protein>
<feature type="transmembrane region" description="Helical" evidence="1">
    <location>
        <begin position="69"/>
        <end position="88"/>
    </location>
</feature>
<accession>A0A0L7KTK6</accession>
<keyword evidence="1" id="KW-0472">Membrane</keyword>
<gene>
    <name evidence="2" type="ORF">OBRU01_14993</name>
</gene>
<dbReference type="Proteomes" id="UP000037510">
    <property type="component" value="Unassembled WGS sequence"/>
</dbReference>
<name>A0A0L7KTK6_OPEBR</name>
<evidence type="ECO:0000313" key="2">
    <source>
        <dbReference type="EMBL" id="KOB66445.1"/>
    </source>
</evidence>
<evidence type="ECO:0000256" key="1">
    <source>
        <dbReference type="SAM" id="Phobius"/>
    </source>
</evidence>